<keyword evidence="2" id="KW-1185">Reference proteome</keyword>
<dbReference type="EMBL" id="JACWFH010000024">
    <property type="protein sequence ID" value="MBY0098432.1"/>
    <property type="molecule type" value="Genomic_DNA"/>
</dbReference>
<sequence length="52" mass="5700">MLYYGDTFTITDKSVEGIGNNVSLEFIDMDFTSEGASKLVVYGCSPIDKNTI</sequence>
<evidence type="ECO:0000313" key="2">
    <source>
        <dbReference type="Proteomes" id="UP000769780"/>
    </source>
</evidence>
<evidence type="ECO:0000313" key="1">
    <source>
        <dbReference type="EMBL" id="MBY0098432.1"/>
    </source>
</evidence>
<gene>
    <name evidence="1" type="ORF">H0185_16730</name>
</gene>
<accession>A0ABS7K832</accession>
<reference evidence="1 2" key="1">
    <citation type="submission" date="2020-07" db="EMBL/GenBank/DDBJ databases">
        <title>Fungal Genomes of the International Space Station.</title>
        <authorList>
            <person name="Seuylemezian A."/>
            <person name="Singh N.K."/>
            <person name="Wood J."/>
            <person name="Venkateswaran K."/>
        </authorList>
    </citation>
    <scope>NUCLEOTIDE SEQUENCE [LARGE SCALE GENOMIC DNA]</scope>
    <source>
        <strain evidence="1 2">PL-B2</strain>
    </source>
</reference>
<name>A0ABS7K832_9BACI</name>
<dbReference type="RefSeq" id="WP_221874772.1">
    <property type="nucleotide sequence ID" value="NZ_JACWFH010000024.1"/>
</dbReference>
<protein>
    <submittedName>
        <fullName evidence="1">Uncharacterized protein</fullName>
    </submittedName>
</protein>
<comment type="caution">
    <text evidence="1">The sequence shown here is derived from an EMBL/GenBank/DDBJ whole genome shotgun (WGS) entry which is preliminary data.</text>
</comment>
<organism evidence="1 2">
    <name type="scientific">Mesobacillus maritimus</name>
    <dbReference type="NCBI Taxonomy" id="1643336"/>
    <lineage>
        <taxon>Bacteria</taxon>
        <taxon>Bacillati</taxon>
        <taxon>Bacillota</taxon>
        <taxon>Bacilli</taxon>
        <taxon>Bacillales</taxon>
        <taxon>Bacillaceae</taxon>
        <taxon>Mesobacillus</taxon>
    </lineage>
</organism>
<proteinExistence type="predicted"/>
<dbReference type="Proteomes" id="UP000769780">
    <property type="component" value="Unassembled WGS sequence"/>
</dbReference>